<evidence type="ECO:0000313" key="14">
    <source>
        <dbReference type="Proteomes" id="UP000255534"/>
    </source>
</evidence>
<keyword evidence="3 13" id="KW-0808">Transferase</keyword>
<dbReference type="GO" id="GO:0000428">
    <property type="term" value="C:DNA-directed RNA polymerase complex"/>
    <property type="evidence" value="ECO:0007669"/>
    <property type="project" value="UniProtKB-KW"/>
</dbReference>
<dbReference type="PANTHER" id="PTHR30313:SF2">
    <property type="entry name" value="DNA PRIMASE"/>
    <property type="match status" value="1"/>
</dbReference>
<dbReference type="AlphaFoldDB" id="A0A379UWA5"/>
<dbReference type="GO" id="GO:0006269">
    <property type="term" value="P:DNA replication, synthesis of primer"/>
    <property type="evidence" value="ECO:0007669"/>
    <property type="project" value="UniProtKB-KW"/>
</dbReference>
<dbReference type="EMBL" id="UGXK01000001">
    <property type="protein sequence ID" value="SUG72207.1"/>
    <property type="molecule type" value="Genomic_DNA"/>
</dbReference>
<evidence type="ECO:0000256" key="11">
    <source>
        <dbReference type="ARBA" id="ARBA00023163"/>
    </source>
</evidence>
<dbReference type="EC" id="2.7.7.-" evidence="13"/>
<dbReference type="GO" id="GO:0005737">
    <property type="term" value="C:cytoplasm"/>
    <property type="evidence" value="ECO:0007669"/>
    <property type="project" value="TreeGrafter"/>
</dbReference>
<dbReference type="InterPro" id="IPR037068">
    <property type="entry name" value="DNA_primase_core_N_sf"/>
</dbReference>
<keyword evidence="9" id="KW-0460">Magnesium</keyword>
<evidence type="ECO:0000256" key="10">
    <source>
        <dbReference type="ARBA" id="ARBA00023125"/>
    </source>
</evidence>
<keyword evidence="7" id="KW-0863">Zinc-finger</keyword>
<evidence type="ECO:0000259" key="12">
    <source>
        <dbReference type="Pfam" id="PF08275"/>
    </source>
</evidence>
<dbReference type="InterPro" id="IPR050219">
    <property type="entry name" value="DnaG_primase"/>
</dbReference>
<accession>A0A379UWA5</accession>
<keyword evidence="1" id="KW-0240">DNA-directed RNA polymerase</keyword>
<keyword evidence="6" id="KW-0479">Metal-binding</keyword>
<evidence type="ECO:0000256" key="9">
    <source>
        <dbReference type="ARBA" id="ARBA00022842"/>
    </source>
</evidence>
<dbReference type="GO" id="GO:0003677">
    <property type="term" value="F:DNA binding"/>
    <property type="evidence" value="ECO:0007669"/>
    <property type="project" value="UniProtKB-KW"/>
</dbReference>
<keyword evidence="8" id="KW-0862">Zinc</keyword>
<organism evidence="13 14">
    <name type="scientific">Salmonella enterica I</name>
    <dbReference type="NCBI Taxonomy" id="59201"/>
    <lineage>
        <taxon>Bacteria</taxon>
        <taxon>Pseudomonadati</taxon>
        <taxon>Pseudomonadota</taxon>
        <taxon>Gammaproteobacteria</taxon>
        <taxon>Enterobacterales</taxon>
        <taxon>Enterobacteriaceae</taxon>
        <taxon>Salmonella</taxon>
    </lineage>
</organism>
<dbReference type="Gene3D" id="3.90.980.10">
    <property type="entry name" value="DNA primase, catalytic core, N-terminal domain"/>
    <property type="match status" value="1"/>
</dbReference>
<keyword evidence="5" id="KW-0235">DNA replication</keyword>
<evidence type="ECO:0000313" key="13">
    <source>
        <dbReference type="EMBL" id="SUG72207.1"/>
    </source>
</evidence>
<evidence type="ECO:0000256" key="6">
    <source>
        <dbReference type="ARBA" id="ARBA00022723"/>
    </source>
</evidence>
<evidence type="ECO:0000256" key="5">
    <source>
        <dbReference type="ARBA" id="ARBA00022705"/>
    </source>
</evidence>
<keyword evidence="4 13" id="KW-0548">Nucleotidyltransferase</keyword>
<sequence>MHNLEIPYEAGTGLSQIERHQRQNLYQLMNGLNDFYQQSLTHPAAKPARDYLQKRGLSAEIIQRFAIGFAPPGWDNALKRFGNNSDNKALLLDAGMLVNNEQGSTYDRFRNRVMFPIRDKRGRVIGFGGRVLGTTRRNTLTLRKRTFSIKAASYMVFMRLSNIVLNRNACLWSKVIWMSSH</sequence>
<keyword evidence="10" id="KW-0238">DNA-binding</keyword>
<evidence type="ECO:0000256" key="8">
    <source>
        <dbReference type="ARBA" id="ARBA00022833"/>
    </source>
</evidence>
<proteinExistence type="predicted"/>
<dbReference type="GO" id="GO:0016779">
    <property type="term" value="F:nucleotidyltransferase activity"/>
    <property type="evidence" value="ECO:0007669"/>
    <property type="project" value="UniProtKB-KW"/>
</dbReference>
<dbReference type="GO" id="GO:1990077">
    <property type="term" value="C:primosome complex"/>
    <property type="evidence" value="ECO:0007669"/>
    <property type="project" value="UniProtKB-KW"/>
</dbReference>
<dbReference type="Proteomes" id="UP000255534">
    <property type="component" value="Unassembled WGS sequence"/>
</dbReference>
<dbReference type="FunFam" id="3.90.980.10:FF:000001">
    <property type="entry name" value="DNA primase"/>
    <property type="match status" value="1"/>
</dbReference>
<dbReference type="PANTHER" id="PTHR30313">
    <property type="entry name" value="DNA PRIMASE"/>
    <property type="match status" value="1"/>
</dbReference>
<dbReference type="SUPFAM" id="SSF56731">
    <property type="entry name" value="DNA primase core"/>
    <property type="match status" value="1"/>
</dbReference>
<evidence type="ECO:0000256" key="3">
    <source>
        <dbReference type="ARBA" id="ARBA00022679"/>
    </source>
</evidence>
<feature type="domain" description="DNA primase DNAG catalytic core N-terminal" evidence="12">
    <location>
        <begin position="35"/>
        <end position="135"/>
    </location>
</feature>
<dbReference type="InterPro" id="IPR013264">
    <property type="entry name" value="DNAG_N"/>
</dbReference>
<dbReference type="Pfam" id="PF08275">
    <property type="entry name" value="DNAG_N"/>
    <property type="match status" value="1"/>
</dbReference>
<protein>
    <submittedName>
        <fullName evidence="13">DNA primase</fullName>
        <ecNumber evidence="13">2.7.7.-</ecNumber>
    </submittedName>
</protein>
<name>A0A379UWA5_SALET</name>
<gene>
    <name evidence="13" type="primary">dnaG_2</name>
    <name evidence="13" type="ORF">NCTC5798_03403</name>
</gene>
<evidence type="ECO:0000256" key="7">
    <source>
        <dbReference type="ARBA" id="ARBA00022771"/>
    </source>
</evidence>
<keyword evidence="2" id="KW-0639">Primosome</keyword>
<evidence type="ECO:0000256" key="1">
    <source>
        <dbReference type="ARBA" id="ARBA00022478"/>
    </source>
</evidence>
<evidence type="ECO:0000256" key="4">
    <source>
        <dbReference type="ARBA" id="ARBA00022695"/>
    </source>
</evidence>
<reference evidence="13 14" key="1">
    <citation type="submission" date="2018-06" db="EMBL/GenBank/DDBJ databases">
        <authorList>
            <consortium name="Pathogen Informatics"/>
            <person name="Doyle S."/>
        </authorList>
    </citation>
    <scope>NUCLEOTIDE SEQUENCE [LARGE SCALE GENOMIC DNA]</scope>
    <source>
        <strain evidence="13 14">NCTC5798</strain>
    </source>
</reference>
<keyword evidence="11" id="KW-0804">Transcription</keyword>
<evidence type="ECO:0000256" key="2">
    <source>
        <dbReference type="ARBA" id="ARBA00022515"/>
    </source>
</evidence>
<dbReference type="GO" id="GO:0008270">
    <property type="term" value="F:zinc ion binding"/>
    <property type="evidence" value="ECO:0007669"/>
    <property type="project" value="UniProtKB-KW"/>
</dbReference>